<protein>
    <submittedName>
        <fullName evidence="2">Uncharacterized protein</fullName>
    </submittedName>
</protein>
<dbReference type="Proteomes" id="UP000799436">
    <property type="component" value="Unassembled WGS sequence"/>
</dbReference>
<dbReference type="EMBL" id="ML995831">
    <property type="protein sequence ID" value="KAF2769695.1"/>
    <property type="molecule type" value="Genomic_DNA"/>
</dbReference>
<reference evidence="2" key="1">
    <citation type="journal article" date="2020" name="Stud. Mycol.">
        <title>101 Dothideomycetes genomes: a test case for predicting lifestyles and emergence of pathogens.</title>
        <authorList>
            <person name="Haridas S."/>
            <person name="Albert R."/>
            <person name="Binder M."/>
            <person name="Bloem J."/>
            <person name="Labutti K."/>
            <person name="Salamov A."/>
            <person name="Andreopoulos B."/>
            <person name="Baker S."/>
            <person name="Barry K."/>
            <person name="Bills G."/>
            <person name="Bluhm B."/>
            <person name="Cannon C."/>
            <person name="Castanera R."/>
            <person name="Culley D."/>
            <person name="Daum C."/>
            <person name="Ezra D."/>
            <person name="Gonzalez J."/>
            <person name="Henrissat B."/>
            <person name="Kuo A."/>
            <person name="Liang C."/>
            <person name="Lipzen A."/>
            <person name="Lutzoni F."/>
            <person name="Magnuson J."/>
            <person name="Mondo S."/>
            <person name="Nolan M."/>
            <person name="Ohm R."/>
            <person name="Pangilinan J."/>
            <person name="Park H.-J."/>
            <person name="Ramirez L."/>
            <person name="Alfaro M."/>
            <person name="Sun H."/>
            <person name="Tritt A."/>
            <person name="Yoshinaga Y."/>
            <person name="Zwiers L.-H."/>
            <person name="Turgeon B."/>
            <person name="Goodwin S."/>
            <person name="Spatafora J."/>
            <person name="Crous P."/>
            <person name="Grigoriev I."/>
        </authorList>
    </citation>
    <scope>NUCLEOTIDE SEQUENCE</scope>
    <source>
        <strain evidence="2">CBS 116005</strain>
    </source>
</reference>
<organism evidence="2 3">
    <name type="scientific">Teratosphaeria nubilosa</name>
    <dbReference type="NCBI Taxonomy" id="161662"/>
    <lineage>
        <taxon>Eukaryota</taxon>
        <taxon>Fungi</taxon>
        <taxon>Dikarya</taxon>
        <taxon>Ascomycota</taxon>
        <taxon>Pezizomycotina</taxon>
        <taxon>Dothideomycetes</taxon>
        <taxon>Dothideomycetidae</taxon>
        <taxon>Mycosphaerellales</taxon>
        <taxon>Teratosphaeriaceae</taxon>
        <taxon>Teratosphaeria</taxon>
    </lineage>
</organism>
<evidence type="ECO:0000313" key="2">
    <source>
        <dbReference type="EMBL" id="KAF2769695.1"/>
    </source>
</evidence>
<gene>
    <name evidence="2" type="ORF">EJ03DRAFT_86861</name>
</gene>
<accession>A0A6G1LA20</accession>
<name>A0A6G1LA20_9PEZI</name>
<proteinExistence type="predicted"/>
<sequence>MHFILAFMVALVRVAAQQNPAKVTAVTQISNTIAGTTIFSRGNATTIAPAASTTSTMATAAISSSTCVSALPTSFYLQDKLNHDYYAVNISGNGQLYAVNTTTEASPLWVNKTCDGSICDIKQLSYNVTCPITNTTTRYGAFVPEEGGPTFFSNKIQGAFVTAAWSSFLCELVLIPFLDHDVSNVYLCDGVINLSGAGSQEVCQATTLTVVPA</sequence>
<feature type="signal peptide" evidence="1">
    <location>
        <begin position="1"/>
        <end position="16"/>
    </location>
</feature>
<dbReference type="AlphaFoldDB" id="A0A6G1LA20"/>
<evidence type="ECO:0000256" key="1">
    <source>
        <dbReference type="SAM" id="SignalP"/>
    </source>
</evidence>
<keyword evidence="1" id="KW-0732">Signal</keyword>
<keyword evidence="3" id="KW-1185">Reference proteome</keyword>
<feature type="chain" id="PRO_5026203748" evidence="1">
    <location>
        <begin position="17"/>
        <end position="213"/>
    </location>
</feature>
<evidence type="ECO:0000313" key="3">
    <source>
        <dbReference type="Proteomes" id="UP000799436"/>
    </source>
</evidence>